<dbReference type="Proteomes" id="UP000321814">
    <property type="component" value="Unassembled WGS sequence"/>
</dbReference>
<keyword evidence="7 10" id="KW-0472">Membrane</keyword>
<keyword evidence="2 10" id="KW-1003">Cell membrane</keyword>
<comment type="function">
    <text evidence="8 10 11">Involved in peptidoglycan biosynthesis. Transports lipid-linked peptidoglycan precursors from the inner to the outer leaflet of the cytoplasmic membrane.</text>
</comment>
<dbReference type="OrthoDB" id="9816572at2"/>
<comment type="caution">
    <text evidence="12">The sequence shown here is derived from an EMBL/GenBank/DDBJ whole genome shotgun (WGS) entry which is preliminary data.</text>
</comment>
<keyword evidence="10 11" id="KW-0813">Transport</keyword>
<comment type="pathway">
    <text evidence="10">Cell wall biogenesis; peptidoglycan biosynthesis.</text>
</comment>
<evidence type="ECO:0000256" key="2">
    <source>
        <dbReference type="ARBA" id="ARBA00022475"/>
    </source>
</evidence>
<protein>
    <recommendedName>
        <fullName evidence="10">Probable lipid II flippase MurJ</fullName>
    </recommendedName>
</protein>
<evidence type="ECO:0000256" key="8">
    <source>
        <dbReference type="ARBA" id="ARBA00060041"/>
    </source>
</evidence>
<feature type="transmembrane region" description="Helical" evidence="10">
    <location>
        <begin position="491"/>
        <end position="510"/>
    </location>
</feature>
<evidence type="ECO:0000256" key="10">
    <source>
        <dbReference type="HAMAP-Rule" id="MF_02078"/>
    </source>
</evidence>
<dbReference type="NCBIfam" id="TIGR01695">
    <property type="entry name" value="murJ_mviN"/>
    <property type="match status" value="1"/>
</dbReference>
<feature type="transmembrane region" description="Helical" evidence="10">
    <location>
        <begin position="28"/>
        <end position="46"/>
    </location>
</feature>
<keyword evidence="10" id="KW-0997">Cell inner membrane</keyword>
<dbReference type="Pfam" id="PF03023">
    <property type="entry name" value="MurJ"/>
    <property type="match status" value="1"/>
</dbReference>
<keyword evidence="6 10" id="KW-1133">Transmembrane helix</keyword>
<dbReference type="PIRSF" id="PIRSF002869">
    <property type="entry name" value="MviN"/>
    <property type="match status" value="1"/>
</dbReference>
<keyword evidence="3 10" id="KW-0812">Transmembrane</keyword>
<feature type="transmembrane region" description="Helical" evidence="10">
    <location>
        <begin position="416"/>
        <end position="438"/>
    </location>
</feature>
<gene>
    <name evidence="10 12" type="primary">murJ</name>
    <name evidence="12" type="ORF">FU839_09030</name>
</gene>
<feature type="transmembrane region" description="Helical" evidence="10">
    <location>
        <begin position="93"/>
        <end position="122"/>
    </location>
</feature>
<dbReference type="UniPathway" id="UPA00219"/>
<dbReference type="GO" id="GO:0071555">
    <property type="term" value="P:cell wall organization"/>
    <property type="evidence" value="ECO:0007669"/>
    <property type="project" value="UniProtKB-UniRule"/>
</dbReference>
<feature type="transmembrane region" description="Helical" evidence="10">
    <location>
        <begin position="363"/>
        <end position="384"/>
    </location>
</feature>
<dbReference type="EMBL" id="VRLR01000004">
    <property type="protein sequence ID" value="TXK81252.1"/>
    <property type="molecule type" value="Genomic_DNA"/>
</dbReference>
<dbReference type="CDD" id="cd13123">
    <property type="entry name" value="MATE_MurJ_like"/>
    <property type="match status" value="1"/>
</dbReference>
<evidence type="ECO:0000256" key="3">
    <source>
        <dbReference type="ARBA" id="ARBA00022692"/>
    </source>
</evidence>
<feature type="transmembrane region" description="Helical" evidence="10">
    <location>
        <begin position="391"/>
        <end position="410"/>
    </location>
</feature>
<dbReference type="InterPro" id="IPR004268">
    <property type="entry name" value="MurJ"/>
</dbReference>
<organism evidence="12 13">
    <name type="scientific">Rheinheimera tangshanensis</name>
    <dbReference type="NCBI Taxonomy" id="400153"/>
    <lineage>
        <taxon>Bacteria</taxon>
        <taxon>Pseudomonadati</taxon>
        <taxon>Pseudomonadota</taxon>
        <taxon>Gammaproteobacteria</taxon>
        <taxon>Chromatiales</taxon>
        <taxon>Chromatiaceae</taxon>
        <taxon>Rheinheimera</taxon>
    </lineage>
</organism>
<evidence type="ECO:0000313" key="12">
    <source>
        <dbReference type="EMBL" id="TXK81252.1"/>
    </source>
</evidence>
<feature type="transmembrane region" description="Helical" evidence="10">
    <location>
        <begin position="450"/>
        <end position="471"/>
    </location>
</feature>
<keyword evidence="13" id="KW-1185">Reference proteome</keyword>
<feature type="transmembrane region" description="Helical" evidence="10">
    <location>
        <begin position="322"/>
        <end position="343"/>
    </location>
</feature>
<feature type="transmembrane region" description="Helical" evidence="10">
    <location>
        <begin position="245"/>
        <end position="275"/>
    </location>
</feature>
<dbReference type="GO" id="GO:0015648">
    <property type="term" value="F:lipid-linked peptidoglycan transporter activity"/>
    <property type="evidence" value="ECO:0007669"/>
    <property type="project" value="UniProtKB-UniRule"/>
</dbReference>
<dbReference type="GO" id="GO:0009252">
    <property type="term" value="P:peptidoglycan biosynthetic process"/>
    <property type="evidence" value="ECO:0007669"/>
    <property type="project" value="UniProtKB-UniRule"/>
</dbReference>
<name>A0A5C8M0U7_9GAMM</name>
<dbReference type="HAMAP" id="MF_02078">
    <property type="entry name" value="MurJ_MviN"/>
    <property type="match status" value="1"/>
</dbReference>
<feature type="transmembrane region" description="Helical" evidence="10">
    <location>
        <begin position="142"/>
        <end position="160"/>
    </location>
</feature>
<keyword evidence="10 11" id="KW-0961">Cell wall biogenesis/degradation</keyword>
<sequence>MSGKLLKSGMIVSFMTLISRVLGLVRDVIVANVLGAGAMADVFFMANRIPNFLRRLFAEGAFSQAFVPVLAEVKEKHGDDAVRELVAKAAGTLGLIVTGVTLVAVIGSPVLMMLFGAGWFSAYLDGAPEGDKYLQASFLLKITFPYLWFITFVALSGAVLNTYNKFAVAAFTPVFLNIAMIGAAIYLAPQMQNPAEAIAWGVFLGGLIQFLFQLPFLAKAGLLVMPRWGWKDPNVTKIRTLMIPALFGVSVSQINLLLDAVIASFLVTGAVSWLYYSDRLLEFPLGLFGIAIATVILPGLSRHYAAASEAAFKYTLDWAVRFICLFGIPSMMGLIVLAEPIIASVFMRGEFTADDVVKTSHSLIAYNTGLVALMLIKVLAPAFYARQDIKTPVRIAIIAMVANMVFNLMLAPFLSYVGLALATAMSGTLNAYLLYRGLKQRDIYSFSSKTSWFIAKAFVAAVVMAGCLFYVMPDLAGWIALGLSGQVLHLLTYFGFAIVAYFVLLFVFGVRLNDFKRQTNAESK</sequence>
<evidence type="ECO:0000256" key="7">
    <source>
        <dbReference type="ARBA" id="ARBA00023136"/>
    </source>
</evidence>
<keyword evidence="5 10" id="KW-0573">Peptidoglycan synthesis</keyword>
<evidence type="ECO:0000313" key="13">
    <source>
        <dbReference type="Proteomes" id="UP000321814"/>
    </source>
</evidence>
<feature type="transmembrane region" description="Helical" evidence="10">
    <location>
        <begin position="281"/>
        <end position="301"/>
    </location>
</feature>
<evidence type="ECO:0000256" key="4">
    <source>
        <dbReference type="ARBA" id="ARBA00022960"/>
    </source>
</evidence>
<comment type="subcellular location">
    <subcellularLocation>
        <location evidence="10">Cell inner membrane</location>
        <topology evidence="10">Multi-pass membrane protein</topology>
    </subcellularLocation>
    <subcellularLocation>
        <location evidence="1">Cell membrane</location>
        <topology evidence="1">Multi-pass membrane protein</topology>
    </subcellularLocation>
</comment>
<evidence type="ECO:0000256" key="11">
    <source>
        <dbReference type="PIRNR" id="PIRNR002869"/>
    </source>
</evidence>
<comment type="similarity">
    <text evidence="9 10 11">Belongs to the MurJ/MviN family.</text>
</comment>
<dbReference type="GO" id="GO:0005886">
    <property type="term" value="C:plasma membrane"/>
    <property type="evidence" value="ECO:0007669"/>
    <property type="project" value="UniProtKB-SubCell"/>
</dbReference>
<evidence type="ECO:0000256" key="5">
    <source>
        <dbReference type="ARBA" id="ARBA00022984"/>
    </source>
</evidence>
<dbReference type="PRINTS" id="PR01806">
    <property type="entry name" value="VIRFACTRMVIN"/>
</dbReference>
<dbReference type="InterPro" id="IPR051050">
    <property type="entry name" value="Lipid_II_flippase_MurJ/MviN"/>
</dbReference>
<reference evidence="12 13" key="1">
    <citation type="submission" date="2019-08" db="EMBL/GenBank/DDBJ databases">
        <title>Draft genome analysis of Rheinheimera tangshanensis isolated from the roots of fresh rice plants (Oryza sativa).</title>
        <authorList>
            <person name="Yu Q."/>
            <person name="Qi Y."/>
            <person name="Zhang H."/>
            <person name="Pu J."/>
        </authorList>
    </citation>
    <scope>NUCLEOTIDE SEQUENCE [LARGE SCALE GENOMIC DNA]</scope>
    <source>
        <strain evidence="12 13">JA3-B52</strain>
    </source>
</reference>
<dbReference type="GO" id="GO:0008360">
    <property type="term" value="P:regulation of cell shape"/>
    <property type="evidence" value="ECO:0007669"/>
    <property type="project" value="UniProtKB-UniRule"/>
</dbReference>
<feature type="transmembrane region" description="Helical" evidence="10">
    <location>
        <begin position="167"/>
        <end position="188"/>
    </location>
</feature>
<evidence type="ECO:0000256" key="9">
    <source>
        <dbReference type="ARBA" id="ARBA00061532"/>
    </source>
</evidence>
<dbReference type="AlphaFoldDB" id="A0A5C8M0U7"/>
<dbReference type="PANTHER" id="PTHR47019:SF1">
    <property type="entry name" value="LIPID II FLIPPASE MURJ"/>
    <property type="match status" value="1"/>
</dbReference>
<evidence type="ECO:0000256" key="1">
    <source>
        <dbReference type="ARBA" id="ARBA00004651"/>
    </source>
</evidence>
<dbReference type="PANTHER" id="PTHR47019">
    <property type="entry name" value="LIPID II FLIPPASE MURJ"/>
    <property type="match status" value="1"/>
</dbReference>
<dbReference type="RefSeq" id="WP_147904089.1">
    <property type="nucleotide sequence ID" value="NZ_BAAAGC010000007.1"/>
</dbReference>
<accession>A0A5C8M0U7</accession>
<feature type="transmembrane region" description="Helical" evidence="10">
    <location>
        <begin position="200"/>
        <end position="224"/>
    </location>
</feature>
<evidence type="ECO:0000256" key="6">
    <source>
        <dbReference type="ARBA" id="ARBA00022989"/>
    </source>
</evidence>
<dbReference type="GO" id="GO:0034204">
    <property type="term" value="P:lipid translocation"/>
    <property type="evidence" value="ECO:0007669"/>
    <property type="project" value="TreeGrafter"/>
</dbReference>
<keyword evidence="4 10" id="KW-0133">Cell shape</keyword>
<proteinExistence type="inferred from homology"/>